<name>A0A6J7WGQ1_9CAUD</name>
<reference evidence="2" key="1">
    <citation type="submission" date="2020-05" db="EMBL/GenBank/DDBJ databases">
        <authorList>
            <person name="Chiriac C."/>
            <person name="Salcher M."/>
            <person name="Ghai R."/>
            <person name="Kavagutti S V."/>
        </authorList>
    </citation>
    <scope>NUCLEOTIDE SEQUENCE</scope>
</reference>
<dbReference type="EMBL" id="LR798218">
    <property type="protein sequence ID" value="CAB5194858.1"/>
    <property type="molecule type" value="Genomic_DNA"/>
</dbReference>
<dbReference type="Pfam" id="PF11351">
    <property type="entry name" value="GTA_holin_3TM"/>
    <property type="match status" value="1"/>
</dbReference>
<dbReference type="EMBL" id="LR796192">
    <property type="protein sequence ID" value="CAB4126081.1"/>
    <property type="molecule type" value="Genomic_DNA"/>
</dbReference>
<evidence type="ECO:0000313" key="2">
    <source>
        <dbReference type="EMBL" id="CAB5194858.1"/>
    </source>
</evidence>
<accession>A0A6J7WGQ1</accession>
<organism evidence="2">
    <name type="scientific">uncultured Caudovirales phage</name>
    <dbReference type="NCBI Taxonomy" id="2100421"/>
    <lineage>
        <taxon>Viruses</taxon>
        <taxon>Duplodnaviria</taxon>
        <taxon>Heunggongvirae</taxon>
        <taxon>Uroviricota</taxon>
        <taxon>Caudoviricetes</taxon>
        <taxon>Peduoviridae</taxon>
        <taxon>Maltschvirus</taxon>
        <taxon>Maltschvirus maltsch</taxon>
    </lineage>
</organism>
<evidence type="ECO:0000313" key="1">
    <source>
        <dbReference type="EMBL" id="CAB4126081.1"/>
    </source>
</evidence>
<gene>
    <name evidence="2" type="ORF">UFOVP170_28</name>
    <name evidence="1" type="ORF">UFOVP73_6</name>
</gene>
<dbReference type="InterPro" id="IPR021497">
    <property type="entry name" value="GTA_holin_3TM"/>
</dbReference>
<proteinExistence type="predicted"/>
<protein>
    <submittedName>
        <fullName evidence="2">Holin of 3TMs, for gene-transfer release</fullName>
    </submittedName>
</protein>
<sequence length="131" mass="13994">MDPITQALGIGSKLIDRLWPDPAQADAAKLELLKLQQSGELAQMSGQLEINKTEAASSSLWVSGWRPSVGWVCSAACAWNWLGLPIARLVCELLGHPIALAPADLSEMLPVLIGLLGISSLRSLEKINKVA</sequence>